<keyword evidence="5 7" id="KW-1133">Transmembrane helix</keyword>
<dbReference type="PROSITE" id="PS50928">
    <property type="entry name" value="ABC_TM1"/>
    <property type="match status" value="1"/>
</dbReference>
<keyword evidence="4 7" id="KW-0812">Transmembrane</keyword>
<comment type="similarity">
    <text evidence="7">Belongs to the binding-protein-dependent transport system permease family.</text>
</comment>
<dbReference type="GO" id="GO:0055085">
    <property type="term" value="P:transmembrane transport"/>
    <property type="evidence" value="ECO:0007669"/>
    <property type="project" value="InterPro"/>
</dbReference>
<evidence type="ECO:0000256" key="5">
    <source>
        <dbReference type="ARBA" id="ARBA00022989"/>
    </source>
</evidence>
<accession>A0A4Q9DJX4</accession>
<feature type="transmembrane region" description="Helical" evidence="7">
    <location>
        <begin position="147"/>
        <end position="168"/>
    </location>
</feature>
<evidence type="ECO:0000313" key="9">
    <source>
        <dbReference type="EMBL" id="TBL74664.1"/>
    </source>
</evidence>
<dbReference type="EMBL" id="SIRE01000019">
    <property type="protein sequence ID" value="TBL74664.1"/>
    <property type="molecule type" value="Genomic_DNA"/>
</dbReference>
<keyword evidence="10" id="KW-1185">Reference proteome</keyword>
<evidence type="ECO:0000256" key="4">
    <source>
        <dbReference type="ARBA" id="ARBA00022692"/>
    </source>
</evidence>
<feature type="domain" description="ABC transmembrane type-1" evidence="8">
    <location>
        <begin position="81"/>
        <end position="278"/>
    </location>
</feature>
<comment type="caution">
    <text evidence="9">The sequence shown here is derived from an EMBL/GenBank/DDBJ whole genome shotgun (WGS) entry which is preliminary data.</text>
</comment>
<evidence type="ECO:0000313" key="10">
    <source>
        <dbReference type="Proteomes" id="UP000293142"/>
    </source>
</evidence>
<evidence type="ECO:0000256" key="1">
    <source>
        <dbReference type="ARBA" id="ARBA00004651"/>
    </source>
</evidence>
<keyword evidence="3" id="KW-1003">Cell membrane</keyword>
<feature type="transmembrane region" description="Helical" evidence="7">
    <location>
        <begin position="116"/>
        <end position="135"/>
    </location>
</feature>
<evidence type="ECO:0000256" key="3">
    <source>
        <dbReference type="ARBA" id="ARBA00022475"/>
    </source>
</evidence>
<dbReference type="PANTHER" id="PTHR43744">
    <property type="entry name" value="ABC TRANSPORTER PERMEASE PROTEIN MG189-RELATED-RELATED"/>
    <property type="match status" value="1"/>
</dbReference>
<name>A0A4Q9DJX4_9BACL</name>
<keyword evidence="6 7" id="KW-0472">Membrane</keyword>
<reference evidence="9 10" key="1">
    <citation type="submission" date="2019-02" db="EMBL/GenBank/DDBJ databases">
        <title>Paenibacillus sp. nov., isolated from surface-sterilized tissue of Thalictrum simplex L.</title>
        <authorList>
            <person name="Tuo L."/>
        </authorList>
    </citation>
    <scope>NUCLEOTIDE SEQUENCE [LARGE SCALE GENOMIC DNA]</scope>
    <source>
        <strain evidence="9 10">N2SHLJ1</strain>
    </source>
</reference>
<dbReference type="PANTHER" id="PTHR43744:SF9">
    <property type="entry name" value="POLYGALACTURONAN_RHAMNOGALACTURONAN TRANSPORT SYSTEM PERMEASE PROTEIN YTCP"/>
    <property type="match status" value="1"/>
</dbReference>
<feature type="transmembrane region" description="Helical" evidence="7">
    <location>
        <begin position="189"/>
        <end position="211"/>
    </location>
</feature>
<dbReference type="InterPro" id="IPR035906">
    <property type="entry name" value="MetI-like_sf"/>
</dbReference>
<sequence length="293" mass="32486">MVNIRGAQRKSKEDLAIGGLAYVLLALVAVAAVFPLLFVLSVSLTPYIEVIKNGGFILLPKSFTLEAYRSMLSEPAIPRAFGVTVTVTAVGTLINLVLTALLAYPLSRKYLPGRRFFLLYVVFTLIFSGGLIPTYLAVKMTGLLDSIWALIIPTAVWSFNVLIVKSFFEHLPEELFESARMDGAQEFRIVWQIALPLSAPVMVTVGLFYAVGHWNQFFQAVMYITDQKLYPLQLVVRNILLMTQEPLREATDVVPTVTLQMAAVVVASVPIIMVYPFLQRHFVKGMLLGSVKG</sequence>
<evidence type="ECO:0000256" key="6">
    <source>
        <dbReference type="ARBA" id="ARBA00023136"/>
    </source>
</evidence>
<dbReference type="Pfam" id="PF00528">
    <property type="entry name" value="BPD_transp_1"/>
    <property type="match status" value="1"/>
</dbReference>
<comment type="subcellular location">
    <subcellularLocation>
        <location evidence="1 7">Cell membrane</location>
        <topology evidence="1 7">Multi-pass membrane protein</topology>
    </subcellularLocation>
</comment>
<evidence type="ECO:0000256" key="7">
    <source>
        <dbReference type="RuleBase" id="RU363032"/>
    </source>
</evidence>
<evidence type="ECO:0000256" key="2">
    <source>
        <dbReference type="ARBA" id="ARBA00022448"/>
    </source>
</evidence>
<dbReference type="Gene3D" id="1.10.3720.10">
    <property type="entry name" value="MetI-like"/>
    <property type="match status" value="1"/>
</dbReference>
<feature type="transmembrane region" description="Helical" evidence="7">
    <location>
        <begin position="257"/>
        <end position="278"/>
    </location>
</feature>
<proteinExistence type="inferred from homology"/>
<dbReference type="RefSeq" id="WP_131016248.1">
    <property type="nucleotide sequence ID" value="NZ_SIRE01000019.1"/>
</dbReference>
<dbReference type="CDD" id="cd06261">
    <property type="entry name" value="TM_PBP2"/>
    <property type="match status" value="1"/>
</dbReference>
<dbReference type="InterPro" id="IPR000515">
    <property type="entry name" value="MetI-like"/>
</dbReference>
<feature type="transmembrane region" description="Helical" evidence="7">
    <location>
        <begin position="20"/>
        <end position="40"/>
    </location>
</feature>
<keyword evidence="2 7" id="KW-0813">Transport</keyword>
<dbReference type="Proteomes" id="UP000293142">
    <property type="component" value="Unassembled WGS sequence"/>
</dbReference>
<gene>
    <name evidence="9" type="ORF">EYB31_25455</name>
</gene>
<dbReference type="AlphaFoldDB" id="A0A4Q9DJX4"/>
<dbReference type="OrthoDB" id="9810086at2"/>
<organism evidence="9 10">
    <name type="scientific">Paenibacillus thalictri</name>
    <dbReference type="NCBI Taxonomy" id="2527873"/>
    <lineage>
        <taxon>Bacteria</taxon>
        <taxon>Bacillati</taxon>
        <taxon>Bacillota</taxon>
        <taxon>Bacilli</taxon>
        <taxon>Bacillales</taxon>
        <taxon>Paenibacillaceae</taxon>
        <taxon>Paenibacillus</taxon>
    </lineage>
</organism>
<dbReference type="SUPFAM" id="SSF161098">
    <property type="entry name" value="MetI-like"/>
    <property type="match status" value="1"/>
</dbReference>
<evidence type="ECO:0000259" key="8">
    <source>
        <dbReference type="PROSITE" id="PS50928"/>
    </source>
</evidence>
<dbReference type="GO" id="GO:0005886">
    <property type="term" value="C:plasma membrane"/>
    <property type="evidence" value="ECO:0007669"/>
    <property type="project" value="UniProtKB-SubCell"/>
</dbReference>
<feature type="transmembrane region" description="Helical" evidence="7">
    <location>
        <begin position="80"/>
        <end position="104"/>
    </location>
</feature>
<protein>
    <submittedName>
        <fullName evidence="9">Carbohydrate ABC transporter permease</fullName>
    </submittedName>
</protein>